<dbReference type="GO" id="GO:0018580">
    <property type="term" value="F:nitronate monooxygenase activity"/>
    <property type="evidence" value="ECO:0007669"/>
    <property type="project" value="InterPro"/>
</dbReference>
<keyword evidence="3" id="KW-0560">Oxidoreductase</keyword>
<keyword evidence="5" id="KW-0503">Monooxygenase</keyword>
<dbReference type="InterPro" id="IPR013785">
    <property type="entry name" value="Aldolase_TIM"/>
</dbReference>
<keyword evidence="1" id="KW-0285">Flavoprotein</keyword>
<evidence type="ECO:0000256" key="1">
    <source>
        <dbReference type="ARBA" id="ARBA00022630"/>
    </source>
</evidence>
<accession>A0A975TU91</accession>
<dbReference type="SUPFAM" id="SSF51412">
    <property type="entry name" value="Inosine monophosphate dehydrogenase (IMPDH)"/>
    <property type="match status" value="1"/>
</dbReference>
<keyword evidence="2" id="KW-0288">FMN</keyword>
<sequence>MRSDLCSLLGIEKPIFSAPMGGAAGPDLVASVCNAGAYGVIPLWGKPVDQVAAGIDQIRALTDRRFAVNLNLSFAYEDALEACIQAGVHGVSLFWGMEPSAIARAKAGGLVVMSSVGSVAEGQAAEAAGADIIIAQGWEAGGHVWGQVSTMALVPAMVDAVGVPVVAAGGIADGRGMAAAFMLGASGVWIGTRFLASREATIHPDYLTHVLGASEAQTEWYHDLYDVAWPNAPHRALSNSTARAWRDAGAAPPGQRPNEHEIIGTRPGGDPVVRYQSYTPLPGTTGDVEAMSLWAGQGVALVREVQGAAEIVDEIFDEAMTCLAGGPGKPGPN</sequence>
<keyword evidence="6" id="KW-1185">Reference proteome</keyword>
<evidence type="ECO:0000256" key="2">
    <source>
        <dbReference type="ARBA" id="ARBA00022643"/>
    </source>
</evidence>
<dbReference type="CDD" id="cd04730">
    <property type="entry name" value="NPD_like"/>
    <property type="match status" value="1"/>
</dbReference>
<dbReference type="AlphaFoldDB" id="A0A975TU91"/>
<organism evidence="5">
    <name type="scientific">Gymnodinialimonas phycosphaerae</name>
    <dbReference type="NCBI Taxonomy" id="2841589"/>
    <lineage>
        <taxon>Bacteria</taxon>
        <taxon>Pseudomonadati</taxon>
        <taxon>Pseudomonadota</taxon>
        <taxon>Alphaproteobacteria</taxon>
        <taxon>Rhodobacterales</taxon>
        <taxon>Paracoccaceae</taxon>
        <taxon>Gymnodinialimonas</taxon>
    </lineage>
</organism>
<dbReference type="Pfam" id="PF03060">
    <property type="entry name" value="NMO"/>
    <property type="match status" value="1"/>
</dbReference>
<dbReference type="EMBL" id="CP078073">
    <property type="protein sequence ID" value="QXL87779.1"/>
    <property type="molecule type" value="Genomic_DNA"/>
</dbReference>
<evidence type="ECO:0000256" key="4">
    <source>
        <dbReference type="SAM" id="MobiDB-lite"/>
    </source>
</evidence>
<reference evidence="5 6" key="1">
    <citation type="submission" date="2021-07" db="EMBL/GenBank/DDBJ databases">
        <title>Karlodiniumbacter phycospheric gen. nov., sp. nov., a phycosphere bacterium isolated from karlodinium veneficum.</title>
        <authorList>
            <person name="Peng Y."/>
            <person name="Jiang L."/>
            <person name="Lee J."/>
        </authorList>
    </citation>
    <scope>NUCLEOTIDE SEQUENCE</scope>
    <source>
        <strain evidence="5 6">N5</strain>
    </source>
</reference>
<dbReference type="PANTHER" id="PTHR32332">
    <property type="entry name" value="2-NITROPROPANE DIOXYGENASE"/>
    <property type="match status" value="1"/>
</dbReference>
<proteinExistence type="predicted"/>
<gene>
    <name evidence="5" type="ORF">KUL25_20635</name>
</gene>
<name>A0A975TU91_9RHOB</name>
<feature type="region of interest" description="Disordered" evidence="4">
    <location>
        <begin position="247"/>
        <end position="270"/>
    </location>
</feature>
<dbReference type="InterPro" id="IPR004136">
    <property type="entry name" value="NMO"/>
</dbReference>
<evidence type="ECO:0000256" key="3">
    <source>
        <dbReference type="ARBA" id="ARBA00023002"/>
    </source>
</evidence>
<protein>
    <submittedName>
        <fullName evidence="5">Nitronate monooxygenase</fullName>
    </submittedName>
</protein>
<dbReference type="EMBL" id="JAIMBW010000001">
    <property type="protein sequence ID" value="MBY4895176.1"/>
    <property type="molecule type" value="Genomic_DNA"/>
</dbReference>
<dbReference type="Proteomes" id="UP000693972">
    <property type="component" value="Unassembled WGS sequence"/>
</dbReference>
<dbReference type="Gene3D" id="3.20.20.70">
    <property type="entry name" value="Aldolase class I"/>
    <property type="match status" value="1"/>
</dbReference>
<evidence type="ECO:0000313" key="6">
    <source>
        <dbReference type="Proteomes" id="UP000693972"/>
    </source>
</evidence>
<evidence type="ECO:0000313" key="5">
    <source>
        <dbReference type="EMBL" id="QXL87779.1"/>
    </source>
</evidence>
<dbReference type="RefSeq" id="WP_257894632.1">
    <property type="nucleotide sequence ID" value="NZ_JAIMBW010000001.1"/>
</dbReference>
<dbReference type="PANTHER" id="PTHR32332:SF20">
    <property type="entry name" value="2-NITROPROPANE DIOXYGENASE-LIKE PROTEIN"/>
    <property type="match status" value="1"/>
</dbReference>